<dbReference type="InterPro" id="IPR029058">
    <property type="entry name" value="AB_hydrolase_fold"/>
</dbReference>
<dbReference type="STRING" id="1149755.A0A2J6RB12"/>
<keyword evidence="5" id="KW-1185">Reference proteome</keyword>
<feature type="domain" description="AB hydrolase-1" evidence="3">
    <location>
        <begin position="34"/>
        <end position="282"/>
    </location>
</feature>
<proteinExistence type="inferred from homology"/>
<keyword evidence="1" id="KW-0378">Hydrolase</keyword>
<dbReference type="OrthoDB" id="2498029at2759"/>
<dbReference type="InterPro" id="IPR000073">
    <property type="entry name" value="AB_hydrolase_1"/>
</dbReference>
<evidence type="ECO:0000313" key="5">
    <source>
        <dbReference type="Proteomes" id="UP000235786"/>
    </source>
</evidence>
<evidence type="ECO:0000256" key="1">
    <source>
        <dbReference type="ARBA" id="ARBA00022801"/>
    </source>
</evidence>
<dbReference type="PANTHER" id="PTHR22946">
    <property type="entry name" value="DIENELACTONE HYDROLASE DOMAIN-CONTAINING PROTEIN-RELATED"/>
    <property type="match status" value="1"/>
</dbReference>
<dbReference type="SUPFAM" id="SSF53474">
    <property type="entry name" value="alpha/beta-Hydrolases"/>
    <property type="match status" value="1"/>
</dbReference>
<name>A0A2J6RB12_HYAVF</name>
<dbReference type="Gene3D" id="3.40.50.1820">
    <property type="entry name" value="alpha/beta hydrolase"/>
    <property type="match status" value="1"/>
</dbReference>
<evidence type="ECO:0000259" key="3">
    <source>
        <dbReference type="Pfam" id="PF00561"/>
    </source>
</evidence>
<comment type="similarity">
    <text evidence="2">Belongs to the AB hydrolase superfamily. FUS2 hydrolase family.</text>
</comment>
<dbReference type="Gene3D" id="1.10.10.800">
    <property type="match status" value="1"/>
</dbReference>
<dbReference type="InterPro" id="IPR050261">
    <property type="entry name" value="FrsA_esterase"/>
</dbReference>
<sequence>MPREDIAFQTSDNVTLRGWFFTPEAPSTTPLPCLVISHGFTAVKEMLLDVIATRFTSSLPISCLVYDHRGFGSSDTLPSAPRQEIIPALQCSDISDAITYAQSREDVNKGKIAIWGTALSGGHALRVGAVDRRVKAVLSQVPVVNGWENALRLSQPGSAAVLNHLFQEDRLARAAGKPAGIIPVVETNPLAPSALSLPEAHQWLGKFGKNTSWKNEVTIRTMEEFRGYDPSAHIHRISPTPLLITVAEDDVLMPVDLALVAYAKALEPKELQIVPGAHFGVFGPAFEATIERQIDFLKRTLYA</sequence>
<evidence type="ECO:0000256" key="2">
    <source>
        <dbReference type="ARBA" id="ARBA00038115"/>
    </source>
</evidence>
<dbReference type="Pfam" id="PF00561">
    <property type="entry name" value="Abhydrolase_1"/>
    <property type="match status" value="1"/>
</dbReference>
<dbReference type="PANTHER" id="PTHR22946:SF9">
    <property type="entry name" value="POLYKETIDE TRANSFERASE AF380"/>
    <property type="match status" value="1"/>
</dbReference>
<dbReference type="EMBL" id="KZ613952">
    <property type="protein sequence ID" value="PMD35691.1"/>
    <property type="molecule type" value="Genomic_DNA"/>
</dbReference>
<reference evidence="4 5" key="1">
    <citation type="submission" date="2016-04" db="EMBL/GenBank/DDBJ databases">
        <title>A degradative enzymes factory behind the ericoid mycorrhizal symbiosis.</title>
        <authorList>
            <consortium name="DOE Joint Genome Institute"/>
            <person name="Martino E."/>
            <person name="Morin E."/>
            <person name="Grelet G."/>
            <person name="Kuo A."/>
            <person name="Kohler A."/>
            <person name="Daghino S."/>
            <person name="Barry K."/>
            <person name="Choi C."/>
            <person name="Cichocki N."/>
            <person name="Clum A."/>
            <person name="Copeland A."/>
            <person name="Hainaut M."/>
            <person name="Haridas S."/>
            <person name="Labutti K."/>
            <person name="Lindquist E."/>
            <person name="Lipzen A."/>
            <person name="Khouja H.-R."/>
            <person name="Murat C."/>
            <person name="Ohm R."/>
            <person name="Olson A."/>
            <person name="Spatafora J."/>
            <person name="Veneault-Fourrey C."/>
            <person name="Henrissat B."/>
            <person name="Grigoriev I."/>
            <person name="Martin F."/>
            <person name="Perotto S."/>
        </authorList>
    </citation>
    <scope>NUCLEOTIDE SEQUENCE [LARGE SCALE GENOMIC DNA]</scope>
    <source>
        <strain evidence="4 5">F</strain>
    </source>
</reference>
<dbReference type="Proteomes" id="UP000235786">
    <property type="component" value="Unassembled WGS sequence"/>
</dbReference>
<evidence type="ECO:0000313" key="4">
    <source>
        <dbReference type="EMBL" id="PMD35691.1"/>
    </source>
</evidence>
<accession>A0A2J6RB12</accession>
<gene>
    <name evidence="4" type="ORF">L207DRAFT_496188</name>
</gene>
<organism evidence="4 5">
    <name type="scientific">Hyaloscypha variabilis (strain UAMH 11265 / GT02V1 / F)</name>
    <name type="common">Meliniomyces variabilis</name>
    <dbReference type="NCBI Taxonomy" id="1149755"/>
    <lineage>
        <taxon>Eukaryota</taxon>
        <taxon>Fungi</taxon>
        <taxon>Dikarya</taxon>
        <taxon>Ascomycota</taxon>
        <taxon>Pezizomycotina</taxon>
        <taxon>Leotiomycetes</taxon>
        <taxon>Helotiales</taxon>
        <taxon>Hyaloscyphaceae</taxon>
        <taxon>Hyaloscypha</taxon>
        <taxon>Hyaloscypha variabilis</taxon>
    </lineage>
</organism>
<protein>
    <submittedName>
        <fullName evidence="4">Esterase/lipase</fullName>
    </submittedName>
</protein>
<dbReference type="GO" id="GO:0016788">
    <property type="term" value="F:hydrolase activity, acting on ester bonds"/>
    <property type="evidence" value="ECO:0007669"/>
    <property type="project" value="UniProtKB-ARBA"/>
</dbReference>
<dbReference type="AlphaFoldDB" id="A0A2J6RB12"/>